<evidence type="ECO:0000256" key="1">
    <source>
        <dbReference type="SAM" id="Phobius"/>
    </source>
</evidence>
<keyword evidence="1" id="KW-0472">Membrane</keyword>
<dbReference type="InterPro" id="IPR058729">
    <property type="entry name" value="Beta-barrel_RND-rel"/>
</dbReference>
<evidence type="ECO:0000259" key="3">
    <source>
        <dbReference type="Pfam" id="PF26018"/>
    </source>
</evidence>
<evidence type="ECO:0000259" key="2">
    <source>
        <dbReference type="Pfam" id="PF26011"/>
    </source>
</evidence>
<keyword evidence="1" id="KW-1133">Transmembrane helix</keyword>
<dbReference type="Proteomes" id="UP000049828">
    <property type="component" value="Unassembled WGS sequence"/>
</dbReference>
<keyword evidence="1" id="KW-0812">Transmembrane</keyword>
<dbReference type="RefSeq" id="WP_055039342.1">
    <property type="nucleotide sequence ID" value="NZ_CVRS01000060.1"/>
</dbReference>
<dbReference type="OrthoDB" id="1834786at2"/>
<feature type="domain" description="RND related beta-barrel" evidence="2">
    <location>
        <begin position="244"/>
        <end position="313"/>
    </location>
</feature>
<reference evidence="5" key="1">
    <citation type="submission" date="2015-05" db="EMBL/GenBank/DDBJ databases">
        <authorList>
            <consortium name="Pathogen Informatics"/>
        </authorList>
    </citation>
    <scope>NUCLEOTIDE SEQUENCE [LARGE SCALE GENOMIC DNA]</scope>
    <source>
        <strain evidence="5">L1-83</strain>
    </source>
</reference>
<gene>
    <name evidence="4" type="ORF">RIL183_16501</name>
</gene>
<organism evidence="4 5">
    <name type="scientific">Roseburia inulinivorans</name>
    <dbReference type="NCBI Taxonomy" id="360807"/>
    <lineage>
        <taxon>Bacteria</taxon>
        <taxon>Bacillati</taxon>
        <taxon>Bacillota</taxon>
        <taxon>Clostridia</taxon>
        <taxon>Lachnospirales</taxon>
        <taxon>Lachnospiraceae</taxon>
        <taxon>Roseburia</taxon>
    </lineage>
</organism>
<dbReference type="AlphaFoldDB" id="A0A0M6WFY6"/>
<proteinExistence type="predicted"/>
<dbReference type="InterPro" id="IPR058709">
    <property type="entry name" value="BSH_RND-rel"/>
</dbReference>
<feature type="transmembrane region" description="Helical" evidence="1">
    <location>
        <begin position="20"/>
        <end position="40"/>
    </location>
</feature>
<dbReference type="STRING" id="360807.ERS852392_01442"/>
<name>A0A0M6WFY6_9FIRM</name>
<feature type="domain" description="RND related barrel-sandwich hybrid" evidence="3">
    <location>
        <begin position="69"/>
        <end position="239"/>
    </location>
</feature>
<protein>
    <recommendedName>
        <fullName evidence="6">Membrane fusion protein</fullName>
    </recommendedName>
</protein>
<evidence type="ECO:0000313" key="5">
    <source>
        <dbReference type="Proteomes" id="UP000049828"/>
    </source>
</evidence>
<keyword evidence="5" id="KW-1185">Reference proteome</keyword>
<dbReference type="Pfam" id="PF26018">
    <property type="entry name" value="BSH_RND_rel"/>
    <property type="match status" value="1"/>
</dbReference>
<accession>A0A0M6WFY6</accession>
<evidence type="ECO:0008006" key="6">
    <source>
        <dbReference type="Google" id="ProtNLM"/>
    </source>
</evidence>
<dbReference type="Pfam" id="PF26011">
    <property type="entry name" value="Beta-barrel_RND_rel"/>
    <property type="match status" value="1"/>
</dbReference>
<dbReference type="EMBL" id="CVRS01000060">
    <property type="protein sequence ID" value="CRL35300.1"/>
    <property type="molecule type" value="Genomic_DNA"/>
</dbReference>
<evidence type="ECO:0000313" key="4">
    <source>
        <dbReference type="EMBL" id="CRL35300.1"/>
    </source>
</evidence>
<sequence length="465" mass="52371">MQLKKNKNVVKYRKPMNFNIGVIIFVIIFIYLVFNVFSYLTETHISVYEVEQGTIAVNNVYNGLILRDEKIINSDYSGAVNYYAKEGSKVAYGDLVCSVDENGDVSNMINEASQDGSTIDSENLAEIEKTINDFLYVYDGKNYYQVYSFKDNVNASLSEALSVNALNDISDYVASAENNNTFHKVITDVPGIVTYYTDGFENVTVDNFTAAMFDESNYSKNDLKTNPAIQAGSPEYKLIDSEYWNIIVPVPDATAESLKDDDTIKIRFLKDSKEAYAAYSIVERDGQQYLILSLKSAMVRYASERYVEIELLLSEETGLKIPNSAITEKEFYTVPIDFFLKGGDSSDEGILAERTDKDGKSTTEFVTPTIYYETDDTYYIDSEYVSSGDILQKPDSSETYRVGTDTASLQGVYNINKGYAVFKQIDVLYQNEEYTIVKTGTTYGIALYDHIALDGTKIDENQLIK</sequence>